<evidence type="ECO:0000313" key="1">
    <source>
        <dbReference type="EMBL" id="SVA23938.1"/>
    </source>
</evidence>
<dbReference type="Pfam" id="PF16867">
    <property type="entry name" value="DMSP_lyase"/>
    <property type="match status" value="1"/>
</dbReference>
<dbReference type="InterPro" id="IPR014710">
    <property type="entry name" value="RmlC-like_jellyroll"/>
</dbReference>
<sequence>MNSDPPVLNLIAEITSALSARQGPLIVEQTLSCLAEIDLTAESMLQPDPSMPDEFANDLDVAIKHMPPQLSALASAIDASKHIIQWNRDLGQFYEKDADVGGSYRNGNMNCILIGSQNGFFHSDKLFMGLFFLQPYTFYRDHDHEASEMYFNLTGPHGFRFDVNGWSDYPADSIIWNTPWLPHATRVYNIPFLCLFAWVGNLDCLCRVVDADDWTQLEDELVTASAS</sequence>
<dbReference type="EMBL" id="UINC01005850">
    <property type="protein sequence ID" value="SVA23938.1"/>
    <property type="molecule type" value="Genomic_DNA"/>
</dbReference>
<organism evidence="1">
    <name type="scientific">marine metagenome</name>
    <dbReference type="NCBI Taxonomy" id="408172"/>
    <lineage>
        <taxon>unclassified sequences</taxon>
        <taxon>metagenomes</taxon>
        <taxon>ecological metagenomes</taxon>
    </lineage>
</organism>
<protein>
    <submittedName>
        <fullName evidence="1">Uncharacterized protein</fullName>
    </submittedName>
</protein>
<dbReference type="InterPro" id="IPR031723">
    <property type="entry name" value="DMSP_lyase"/>
</dbReference>
<dbReference type="AlphaFoldDB" id="A0A381U8R8"/>
<gene>
    <name evidence="1" type="ORF">METZ01_LOCUS76792</name>
</gene>
<dbReference type="Gene3D" id="2.60.120.10">
    <property type="entry name" value="Jelly Rolls"/>
    <property type="match status" value="1"/>
</dbReference>
<reference evidence="1" key="1">
    <citation type="submission" date="2018-05" db="EMBL/GenBank/DDBJ databases">
        <authorList>
            <person name="Lanie J.A."/>
            <person name="Ng W.-L."/>
            <person name="Kazmierczak K.M."/>
            <person name="Andrzejewski T.M."/>
            <person name="Davidsen T.M."/>
            <person name="Wayne K.J."/>
            <person name="Tettelin H."/>
            <person name="Glass J.I."/>
            <person name="Rusch D."/>
            <person name="Podicherti R."/>
            <person name="Tsui H.-C.T."/>
            <person name="Winkler M.E."/>
        </authorList>
    </citation>
    <scope>NUCLEOTIDE SEQUENCE</scope>
</reference>
<dbReference type="GO" id="GO:0047869">
    <property type="term" value="F:dimethylpropiothetin dethiomethylase activity"/>
    <property type="evidence" value="ECO:0007669"/>
    <property type="project" value="InterPro"/>
</dbReference>
<accession>A0A381U8R8</accession>
<name>A0A381U8R8_9ZZZZ</name>
<proteinExistence type="predicted"/>